<dbReference type="SUPFAM" id="SSF52058">
    <property type="entry name" value="L domain-like"/>
    <property type="match status" value="1"/>
</dbReference>
<feature type="transmembrane region" description="Helical" evidence="4">
    <location>
        <begin position="300"/>
        <end position="320"/>
    </location>
</feature>
<gene>
    <name evidence="6" type="ORF">PITG_05340</name>
</gene>
<dbReference type="AlphaFoldDB" id="D0N445"/>
<accession>D0N445</accession>
<dbReference type="SUPFAM" id="SSF56112">
    <property type="entry name" value="Protein kinase-like (PK-like)"/>
    <property type="match status" value="1"/>
</dbReference>
<proteinExistence type="predicted"/>
<dbReference type="VEuPathDB" id="FungiDB:PITG_05340"/>
<evidence type="ECO:0000256" key="3">
    <source>
        <dbReference type="SAM" id="MobiDB-lite"/>
    </source>
</evidence>
<dbReference type="EMBL" id="DS028124">
    <property type="protein sequence ID" value="EEY69149.1"/>
    <property type="molecule type" value="Genomic_DNA"/>
</dbReference>
<feature type="region of interest" description="Disordered" evidence="3">
    <location>
        <begin position="335"/>
        <end position="357"/>
    </location>
</feature>
<evidence type="ECO:0000256" key="2">
    <source>
        <dbReference type="ARBA" id="ARBA00022737"/>
    </source>
</evidence>
<keyword evidence="2" id="KW-0677">Repeat</keyword>
<reference evidence="7" key="1">
    <citation type="journal article" date="2009" name="Nature">
        <title>Genome sequence and analysis of the Irish potato famine pathogen Phytophthora infestans.</title>
        <authorList>
            <consortium name="The Broad Institute Genome Sequencing Platform"/>
            <person name="Haas B.J."/>
            <person name="Kamoun S."/>
            <person name="Zody M.C."/>
            <person name="Jiang R.H."/>
            <person name="Handsaker R.E."/>
            <person name="Cano L.M."/>
            <person name="Grabherr M."/>
            <person name="Kodira C.D."/>
            <person name="Raffaele S."/>
            <person name="Torto-Alalibo T."/>
            <person name="Bozkurt T.O."/>
            <person name="Ah-Fong A.M."/>
            <person name="Alvarado L."/>
            <person name="Anderson V.L."/>
            <person name="Armstrong M.R."/>
            <person name="Avrova A."/>
            <person name="Baxter L."/>
            <person name="Beynon J."/>
            <person name="Boevink P.C."/>
            <person name="Bollmann S.R."/>
            <person name="Bos J.I."/>
            <person name="Bulone V."/>
            <person name="Cai G."/>
            <person name="Cakir C."/>
            <person name="Carrington J.C."/>
            <person name="Chawner M."/>
            <person name="Conti L."/>
            <person name="Costanzo S."/>
            <person name="Ewan R."/>
            <person name="Fahlgren N."/>
            <person name="Fischbach M.A."/>
            <person name="Fugelstad J."/>
            <person name="Gilroy E.M."/>
            <person name="Gnerre S."/>
            <person name="Green P.J."/>
            <person name="Grenville-Briggs L.J."/>
            <person name="Griffith J."/>
            <person name="Grunwald N.J."/>
            <person name="Horn K."/>
            <person name="Horner N.R."/>
            <person name="Hu C.H."/>
            <person name="Huitema E."/>
            <person name="Jeong D.H."/>
            <person name="Jones A.M."/>
            <person name="Jones J.D."/>
            <person name="Jones R.W."/>
            <person name="Karlsson E.K."/>
            <person name="Kunjeti S.G."/>
            <person name="Lamour K."/>
            <person name="Liu Z."/>
            <person name="Ma L."/>
            <person name="Maclean D."/>
            <person name="Chibucos M.C."/>
            <person name="McDonald H."/>
            <person name="McWalters J."/>
            <person name="Meijer H.J."/>
            <person name="Morgan W."/>
            <person name="Morris P.F."/>
            <person name="Munro C.A."/>
            <person name="O'Neill K."/>
            <person name="Ospina-Giraldo M."/>
            <person name="Pinzon A."/>
            <person name="Pritchard L."/>
            <person name="Ramsahoye B."/>
            <person name="Ren Q."/>
            <person name="Restrepo S."/>
            <person name="Roy S."/>
            <person name="Sadanandom A."/>
            <person name="Savidor A."/>
            <person name="Schornack S."/>
            <person name="Schwartz D.C."/>
            <person name="Schumann U.D."/>
            <person name="Schwessinger B."/>
            <person name="Seyer L."/>
            <person name="Sharpe T."/>
            <person name="Silvar C."/>
            <person name="Song J."/>
            <person name="Studholme D.J."/>
            <person name="Sykes S."/>
            <person name="Thines M."/>
            <person name="van de Vondervoort P.J."/>
            <person name="Phuntumart V."/>
            <person name="Wawra S."/>
            <person name="Weide R."/>
            <person name="Win J."/>
            <person name="Young C."/>
            <person name="Zhou S."/>
            <person name="Fry W."/>
            <person name="Meyers B.C."/>
            <person name="van West P."/>
            <person name="Ristaino J."/>
            <person name="Govers F."/>
            <person name="Birch P.R."/>
            <person name="Whisson S.C."/>
            <person name="Judelson H.S."/>
            <person name="Nusbaum C."/>
        </authorList>
    </citation>
    <scope>NUCLEOTIDE SEQUENCE [LARGE SCALE GENOMIC DNA]</scope>
    <source>
        <strain evidence="7">T30-4</strain>
    </source>
</reference>
<dbReference type="InParanoid" id="D0N445"/>
<dbReference type="Gene3D" id="3.80.10.10">
    <property type="entry name" value="Ribonuclease Inhibitor"/>
    <property type="match status" value="1"/>
</dbReference>
<dbReference type="GO" id="GO:0004674">
    <property type="term" value="F:protein serine/threonine kinase activity"/>
    <property type="evidence" value="ECO:0007669"/>
    <property type="project" value="TreeGrafter"/>
</dbReference>
<dbReference type="PROSITE" id="PS50011">
    <property type="entry name" value="PROTEIN_KINASE_DOM"/>
    <property type="match status" value="1"/>
</dbReference>
<feature type="compositionally biased region" description="Basic and acidic residues" evidence="3">
    <location>
        <begin position="335"/>
        <end position="344"/>
    </location>
</feature>
<feature type="domain" description="Protein kinase" evidence="5">
    <location>
        <begin position="384"/>
        <end position="697"/>
    </location>
</feature>
<keyword evidence="6" id="KW-0418">Kinase</keyword>
<dbReference type="OMA" id="VVMCELD"/>
<dbReference type="Pfam" id="PF00069">
    <property type="entry name" value="Pkinase"/>
    <property type="match status" value="1"/>
</dbReference>
<dbReference type="Gene3D" id="1.10.510.10">
    <property type="entry name" value="Transferase(Phosphotransferase) domain 1"/>
    <property type="match status" value="1"/>
</dbReference>
<dbReference type="HOGENOM" id="CLU_000288_7_24_1"/>
<protein>
    <submittedName>
        <fullName evidence="6">Protein kinase, putative</fullName>
    </submittedName>
</protein>
<evidence type="ECO:0000313" key="6">
    <source>
        <dbReference type="EMBL" id="EEY69149.1"/>
    </source>
</evidence>
<dbReference type="SMART" id="SM00220">
    <property type="entry name" value="S_TKc"/>
    <property type="match status" value="1"/>
</dbReference>
<dbReference type="InterPro" id="IPR001611">
    <property type="entry name" value="Leu-rich_rpt"/>
</dbReference>
<dbReference type="PROSITE" id="PS00108">
    <property type="entry name" value="PROTEIN_KINASE_ST"/>
    <property type="match status" value="1"/>
</dbReference>
<dbReference type="PANTHER" id="PTHR44329:SF214">
    <property type="entry name" value="PROTEIN KINASE DOMAIN-CONTAINING PROTEIN"/>
    <property type="match status" value="1"/>
</dbReference>
<dbReference type="KEGG" id="pif:PITG_05340"/>
<organism evidence="6 7">
    <name type="scientific">Phytophthora infestans (strain T30-4)</name>
    <name type="common">Potato late blight agent</name>
    <dbReference type="NCBI Taxonomy" id="403677"/>
    <lineage>
        <taxon>Eukaryota</taxon>
        <taxon>Sar</taxon>
        <taxon>Stramenopiles</taxon>
        <taxon>Oomycota</taxon>
        <taxon>Peronosporomycetes</taxon>
        <taxon>Peronosporales</taxon>
        <taxon>Peronosporaceae</taxon>
        <taxon>Phytophthora</taxon>
    </lineage>
</organism>
<keyword evidence="6" id="KW-0808">Transferase</keyword>
<keyword evidence="1" id="KW-0433">Leucine-rich repeat</keyword>
<sequence length="722" mass="79435">MKSVTCHWACPSVPTLLADCDSSSNSSFSLYLAAETRRRRGLRADIDAETCSDVSVVDASSLSSLGVHAAELTNTTLTELYDDCFIANLTGNSVAKARDLQLPETLQQLYLSQNQLTSLEIPESWRHLDLLDVSENPIANITAEGKDGPKILVATNTNLVSMEDAVLSSTMRQLDVSLTPIVHWGNFTPPTDLSDLDFSGNNINIIRGVRFPPNLRNLFLNGSRVTQFEVCKSDLEVLERIEAFNVTSLTLPENSCSDEAISTPVTIADTTYSLCVLTDAAFDEKYQAHKVSSSTSLTTLLLLLFSVASAVFILLMLFAIKRKIIDERRAKAARTEKLKSEHAPSEGSSEDEESDKMKMSSAILTDDVRSDPDFERYRIPQHDLEVVQQLSKGAGGVVHLAMWKPKNQQVVVKRVAPEKSKSVRELQRFTREIRLYGSLKHPKIVAFLGISWSFLADLSLVLEYMPNGDLARFLERQQMLDGQRRGWSWSTDEDSGFKHSKLTMALDVADALVYLHSFAEPIMHRDLKAQNILLSNKWVATISDFGVSKRHKQRNEERGVSSGGPQTAEVGTAAWIAPEVIKGARYDQKADIYSFGVVMCELDTCTRPYALGVASSHSASGMTSSTSASNASDDEQVKSLLSSNATLALAVSENGVMPAFHSDCPRAILDLARMCLSYDPGDRPTAKELWRLLQDLTAPGALLTTSRKATLTESLRHVSTSA</sequence>
<dbReference type="InterPro" id="IPR051681">
    <property type="entry name" value="Ser/Thr_Kinases-Pseudokinases"/>
</dbReference>
<keyword evidence="4" id="KW-1133">Transmembrane helix</keyword>
<dbReference type="GO" id="GO:0005524">
    <property type="term" value="F:ATP binding"/>
    <property type="evidence" value="ECO:0007669"/>
    <property type="project" value="InterPro"/>
</dbReference>
<dbReference type="InterPro" id="IPR011009">
    <property type="entry name" value="Kinase-like_dom_sf"/>
</dbReference>
<dbReference type="Proteomes" id="UP000006643">
    <property type="component" value="Unassembled WGS sequence"/>
</dbReference>
<dbReference type="RefSeq" id="XP_002999003.1">
    <property type="nucleotide sequence ID" value="XM_002998957.1"/>
</dbReference>
<keyword evidence="4" id="KW-0472">Membrane</keyword>
<dbReference type="InterPro" id="IPR008271">
    <property type="entry name" value="Ser/Thr_kinase_AS"/>
</dbReference>
<evidence type="ECO:0000256" key="4">
    <source>
        <dbReference type="SAM" id="Phobius"/>
    </source>
</evidence>
<dbReference type="OrthoDB" id="116005at2759"/>
<dbReference type="InterPro" id="IPR000719">
    <property type="entry name" value="Prot_kinase_dom"/>
</dbReference>
<dbReference type="eggNOG" id="KOG0192">
    <property type="taxonomic scope" value="Eukaryota"/>
</dbReference>
<dbReference type="PROSITE" id="PS51450">
    <property type="entry name" value="LRR"/>
    <property type="match status" value="1"/>
</dbReference>
<dbReference type="GeneID" id="9463207"/>
<keyword evidence="7" id="KW-1185">Reference proteome</keyword>
<evidence type="ECO:0000256" key="1">
    <source>
        <dbReference type="ARBA" id="ARBA00022614"/>
    </source>
</evidence>
<dbReference type="InterPro" id="IPR032675">
    <property type="entry name" value="LRR_dom_sf"/>
</dbReference>
<name>D0N445_PHYIT</name>
<evidence type="ECO:0000313" key="7">
    <source>
        <dbReference type="Proteomes" id="UP000006643"/>
    </source>
</evidence>
<dbReference type="PANTHER" id="PTHR44329">
    <property type="entry name" value="SERINE/THREONINE-PROTEIN KINASE TNNI3K-RELATED"/>
    <property type="match status" value="1"/>
</dbReference>
<feature type="transmembrane region" description="Helical" evidence="4">
    <location>
        <begin position="444"/>
        <end position="465"/>
    </location>
</feature>
<dbReference type="STRING" id="403677.D0N445"/>
<evidence type="ECO:0000259" key="5">
    <source>
        <dbReference type="PROSITE" id="PS50011"/>
    </source>
</evidence>
<keyword evidence="4" id="KW-0812">Transmembrane</keyword>